<dbReference type="Pfam" id="PF00293">
    <property type="entry name" value="NUDIX"/>
    <property type="match status" value="1"/>
</dbReference>
<dbReference type="Pfam" id="PF09297">
    <property type="entry name" value="Zn_ribbon_NUD"/>
    <property type="match status" value="1"/>
</dbReference>
<proteinExistence type="inferred from homology"/>
<dbReference type="NCBIfam" id="NF001299">
    <property type="entry name" value="PRK00241.1"/>
    <property type="match status" value="1"/>
</dbReference>
<dbReference type="Proteomes" id="UP000663802">
    <property type="component" value="Unassembled WGS sequence"/>
</dbReference>
<evidence type="ECO:0000256" key="1">
    <source>
        <dbReference type="ARBA" id="ARBA00001946"/>
    </source>
</evidence>
<dbReference type="InterPro" id="IPR020084">
    <property type="entry name" value="NUDIX_hydrolase_CS"/>
</dbReference>
<dbReference type="Pfam" id="PF09296">
    <property type="entry name" value="NUDIX-like"/>
    <property type="match status" value="1"/>
</dbReference>
<dbReference type="CDD" id="cd03429">
    <property type="entry name" value="NUDIX_NADH_pyrophosphatase_Nudt13"/>
    <property type="match status" value="1"/>
</dbReference>
<dbReference type="PROSITE" id="PS51462">
    <property type="entry name" value="NUDIX"/>
    <property type="match status" value="1"/>
</dbReference>
<protein>
    <recommendedName>
        <fullName evidence="4">NAD(+) diphosphatase</fullName>
        <ecNumber evidence="4">3.6.1.22</ecNumber>
    </recommendedName>
</protein>
<evidence type="ECO:0000256" key="9">
    <source>
        <dbReference type="ARBA" id="ARBA00023679"/>
    </source>
</evidence>
<dbReference type="InterPro" id="IPR049734">
    <property type="entry name" value="NudC-like_C"/>
</dbReference>
<dbReference type="RefSeq" id="WP_206870217.1">
    <property type="nucleotide sequence ID" value="NZ_BMBA01000002.1"/>
</dbReference>
<comment type="cofactor">
    <cofactor evidence="1">
        <name>Mg(2+)</name>
        <dbReference type="ChEBI" id="CHEBI:18420"/>
    </cofactor>
</comment>
<dbReference type="InterPro" id="IPR015797">
    <property type="entry name" value="NUDIX_hydrolase-like_dom_sf"/>
</dbReference>
<evidence type="ECO:0000259" key="10">
    <source>
        <dbReference type="PROSITE" id="PS51462"/>
    </source>
</evidence>
<dbReference type="InterPro" id="IPR050241">
    <property type="entry name" value="NAD-cap_RNA_hydrolase_NudC"/>
</dbReference>
<evidence type="ECO:0000313" key="12">
    <source>
        <dbReference type="Proteomes" id="UP000663802"/>
    </source>
</evidence>
<keyword evidence="6" id="KW-0378">Hydrolase</keyword>
<feature type="domain" description="Nudix hydrolase" evidence="10">
    <location>
        <begin position="144"/>
        <end position="268"/>
    </location>
</feature>
<organism evidence="11 12">
    <name type="scientific">Clostridium zeae</name>
    <dbReference type="NCBI Taxonomy" id="2759022"/>
    <lineage>
        <taxon>Bacteria</taxon>
        <taxon>Bacillati</taxon>
        <taxon>Bacillota</taxon>
        <taxon>Clostridia</taxon>
        <taxon>Eubacteriales</taxon>
        <taxon>Clostridiaceae</taxon>
        <taxon>Clostridium</taxon>
    </lineage>
</organism>
<dbReference type="PANTHER" id="PTHR42904">
    <property type="entry name" value="NUDIX HYDROLASE, NUDC SUBFAMILY"/>
    <property type="match status" value="1"/>
</dbReference>
<accession>A0ABQ1EB92</accession>
<evidence type="ECO:0000256" key="4">
    <source>
        <dbReference type="ARBA" id="ARBA00012381"/>
    </source>
</evidence>
<evidence type="ECO:0000256" key="8">
    <source>
        <dbReference type="ARBA" id="ARBA00023027"/>
    </source>
</evidence>
<dbReference type="EC" id="3.6.1.22" evidence="4"/>
<dbReference type="EMBL" id="BMBA01000002">
    <property type="protein sequence ID" value="GFZ31934.1"/>
    <property type="molecule type" value="Genomic_DNA"/>
</dbReference>
<dbReference type="PROSITE" id="PS00893">
    <property type="entry name" value="NUDIX_BOX"/>
    <property type="match status" value="1"/>
</dbReference>
<dbReference type="Gene3D" id="3.90.79.20">
    <property type="match status" value="1"/>
</dbReference>
<evidence type="ECO:0000256" key="7">
    <source>
        <dbReference type="ARBA" id="ARBA00022842"/>
    </source>
</evidence>
<sequence length="272" mass="31081">MEQYFKIVSDVTKKSTENDFMFAFFNGNILVKIEENSIKIPLLKELKQLNIKYDEQFFIGEINEISCFATETYSEFKLTEGFELMTLRDFAAATNECLFSAAGRANQILHWNRTNMFCGKCGAKTVIKEDEMAKACTKCNHVIYPVICPAIIVAVMKEDKILLAHNSNFKNNMYSLIAGFVEAGEDLESAVKREVLEEVGIHIKNIRYHNSSPWPFPNSLMLGFIAEYESGEIKVDGKEILYADWFEKDSLPNLPEKFSLARKIIDGVIYKD</sequence>
<evidence type="ECO:0000256" key="3">
    <source>
        <dbReference type="ARBA" id="ARBA00009595"/>
    </source>
</evidence>
<reference evidence="11 12" key="1">
    <citation type="journal article" date="2021" name="Int. J. Syst. Evol. Microbiol.">
        <title>Clostridium zeae sp. nov., isolated from corn silage.</title>
        <authorList>
            <person name="Kobayashi H."/>
            <person name="Tanizawa Y."/>
            <person name="Yagura M."/>
            <person name="Sakamoto M."/>
            <person name="Ohkuma M."/>
            <person name="Tohno M."/>
        </authorList>
    </citation>
    <scope>NUCLEOTIDE SEQUENCE [LARGE SCALE GENOMIC DNA]</scope>
    <source>
        <strain evidence="11 12">CSC2</strain>
    </source>
</reference>
<gene>
    <name evidence="11" type="ORF">CSC2_24600</name>
</gene>
<comment type="caution">
    <text evidence="11">The sequence shown here is derived from an EMBL/GenBank/DDBJ whole genome shotgun (WGS) entry which is preliminary data.</text>
</comment>
<keyword evidence="7" id="KW-0460">Magnesium</keyword>
<evidence type="ECO:0000256" key="5">
    <source>
        <dbReference type="ARBA" id="ARBA00022723"/>
    </source>
</evidence>
<dbReference type="InterPro" id="IPR015376">
    <property type="entry name" value="Znr_NADH_PPase"/>
</dbReference>
<dbReference type="PANTHER" id="PTHR42904:SF6">
    <property type="entry name" value="NAD-CAPPED RNA HYDROLASE NUDT12"/>
    <property type="match status" value="1"/>
</dbReference>
<dbReference type="InterPro" id="IPR015375">
    <property type="entry name" value="NADH_PPase-like_N"/>
</dbReference>
<dbReference type="InterPro" id="IPR000086">
    <property type="entry name" value="NUDIX_hydrolase_dom"/>
</dbReference>
<dbReference type="Gene3D" id="3.90.79.10">
    <property type="entry name" value="Nucleoside Triphosphate Pyrophosphohydrolase"/>
    <property type="match status" value="1"/>
</dbReference>
<evidence type="ECO:0000256" key="6">
    <source>
        <dbReference type="ARBA" id="ARBA00022801"/>
    </source>
</evidence>
<keyword evidence="5" id="KW-0479">Metal-binding</keyword>
<comment type="catalytic activity">
    <reaction evidence="9">
        <text>a 5'-end NAD(+)-phospho-ribonucleoside in mRNA + H2O = a 5'-end phospho-adenosine-phospho-ribonucleoside in mRNA + beta-nicotinamide D-ribonucleotide + 2 H(+)</text>
        <dbReference type="Rhea" id="RHEA:60876"/>
        <dbReference type="Rhea" id="RHEA-COMP:15698"/>
        <dbReference type="Rhea" id="RHEA-COMP:15719"/>
        <dbReference type="ChEBI" id="CHEBI:14649"/>
        <dbReference type="ChEBI" id="CHEBI:15377"/>
        <dbReference type="ChEBI" id="CHEBI:15378"/>
        <dbReference type="ChEBI" id="CHEBI:144029"/>
        <dbReference type="ChEBI" id="CHEBI:144051"/>
    </reaction>
    <physiologicalReaction direction="left-to-right" evidence="9">
        <dbReference type="Rhea" id="RHEA:60877"/>
    </physiologicalReaction>
</comment>
<evidence type="ECO:0000313" key="11">
    <source>
        <dbReference type="EMBL" id="GFZ31934.1"/>
    </source>
</evidence>
<dbReference type="SUPFAM" id="SSF55811">
    <property type="entry name" value="Nudix"/>
    <property type="match status" value="2"/>
</dbReference>
<name>A0ABQ1EB92_9CLOT</name>
<comment type="similarity">
    <text evidence="3">Belongs to the Nudix hydrolase family. NudC subfamily.</text>
</comment>
<keyword evidence="12" id="KW-1185">Reference proteome</keyword>
<evidence type="ECO:0000256" key="2">
    <source>
        <dbReference type="ARBA" id="ARBA00001947"/>
    </source>
</evidence>
<keyword evidence="8" id="KW-0520">NAD</keyword>
<comment type="cofactor">
    <cofactor evidence="2">
        <name>Zn(2+)</name>
        <dbReference type="ChEBI" id="CHEBI:29105"/>
    </cofactor>
</comment>